<dbReference type="PANTHER" id="PTHR13135:SF0">
    <property type="entry name" value="PHOSPHORYLATED ADAPTER RNA EXPORT PROTEIN"/>
    <property type="match status" value="1"/>
</dbReference>
<keyword evidence="9" id="KW-0539">Nucleus</keyword>
<evidence type="ECO:0000256" key="10">
    <source>
        <dbReference type="ARBA" id="ARBA00030834"/>
    </source>
</evidence>
<feature type="compositionally biased region" description="Polar residues" evidence="11">
    <location>
        <begin position="70"/>
        <end position="90"/>
    </location>
</feature>
<dbReference type="InterPro" id="IPR038092">
    <property type="entry name" value="PHAX_RNA-binding_sf"/>
</dbReference>
<dbReference type="GO" id="GO:0005634">
    <property type="term" value="C:nucleus"/>
    <property type="evidence" value="ECO:0007669"/>
    <property type="project" value="UniProtKB-SubCell"/>
</dbReference>
<evidence type="ECO:0000313" key="14">
    <source>
        <dbReference type="WBParaSite" id="jg6260"/>
    </source>
</evidence>
<dbReference type="PANTHER" id="PTHR13135">
    <property type="entry name" value="CYTOSOLIC RESINIFERATOXIN BINDING PROTEIN RBP-26"/>
    <property type="match status" value="1"/>
</dbReference>
<evidence type="ECO:0000256" key="11">
    <source>
        <dbReference type="SAM" id="MobiDB-lite"/>
    </source>
</evidence>
<feature type="compositionally biased region" description="Basic and acidic residues" evidence="11">
    <location>
        <begin position="54"/>
        <end position="69"/>
    </location>
</feature>
<dbReference type="AlphaFoldDB" id="A0A915EI66"/>
<keyword evidence="7" id="KW-0694">RNA-binding</keyword>
<comment type="similarity">
    <text evidence="3">Belongs to the PHAX family.</text>
</comment>
<dbReference type="InterPro" id="IPR039047">
    <property type="entry name" value="PHAX"/>
</dbReference>
<feature type="compositionally biased region" description="Polar residues" evidence="11">
    <location>
        <begin position="36"/>
        <end position="50"/>
    </location>
</feature>
<feature type="compositionally biased region" description="Basic residues" evidence="11">
    <location>
        <begin position="91"/>
        <end position="100"/>
    </location>
</feature>
<keyword evidence="6" id="KW-0963">Cytoplasm</keyword>
<feature type="compositionally biased region" description="Polar residues" evidence="11">
    <location>
        <begin position="106"/>
        <end position="115"/>
    </location>
</feature>
<dbReference type="Proteomes" id="UP000887574">
    <property type="component" value="Unplaced"/>
</dbReference>
<keyword evidence="8" id="KW-0653">Protein transport</keyword>
<feature type="region of interest" description="Disordered" evidence="11">
    <location>
        <begin position="34"/>
        <end position="152"/>
    </location>
</feature>
<evidence type="ECO:0000259" key="12">
    <source>
        <dbReference type="Pfam" id="PF10258"/>
    </source>
</evidence>
<keyword evidence="13" id="KW-1185">Reference proteome</keyword>
<organism evidence="13 14">
    <name type="scientific">Ditylenchus dipsaci</name>
    <dbReference type="NCBI Taxonomy" id="166011"/>
    <lineage>
        <taxon>Eukaryota</taxon>
        <taxon>Metazoa</taxon>
        <taxon>Ecdysozoa</taxon>
        <taxon>Nematoda</taxon>
        <taxon>Chromadorea</taxon>
        <taxon>Rhabditida</taxon>
        <taxon>Tylenchina</taxon>
        <taxon>Tylenchomorpha</taxon>
        <taxon>Sphaerularioidea</taxon>
        <taxon>Anguinidae</taxon>
        <taxon>Anguininae</taxon>
        <taxon>Ditylenchus</taxon>
    </lineage>
</organism>
<evidence type="ECO:0000256" key="4">
    <source>
        <dbReference type="ARBA" id="ARBA00016856"/>
    </source>
</evidence>
<accession>A0A915EI66</accession>
<evidence type="ECO:0000256" key="8">
    <source>
        <dbReference type="ARBA" id="ARBA00022927"/>
    </source>
</evidence>
<comment type="subcellular location">
    <subcellularLocation>
        <location evidence="2">Cytoplasm</location>
    </subcellularLocation>
    <subcellularLocation>
        <location evidence="1">Nucleus</location>
    </subcellularLocation>
</comment>
<proteinExistence type="inferred from homology"/>
<dbReference type="InterPro" id="IPR019385">
    <property type="entry name" value="PHAX_RNA-binding_domain"/>
</dbReference>
<evidence type="ECO:0000256" key="9">
    <source>
        <dbReference type="ARBA" id="ARBA00023242"/>
    </source>
</evidence>
<dbReference type="GO" id="GO:0006408">
    <property type="term" value="P:snRNA export from nucleus"/>
    <property type="evidence" value="ECO:0007669"/>
    <property type="project" value="InterPro"/>
</dbReference>
<evidence type="ECO:0000256" key="7">
    <source>
        <dbReference type="ARBA" id="ARBA00022884"/>
    </source>
</evidence>
<reference evidence="14" key="1">
    <citation type="submission" date="2022-11" db="UniProtKB">
        <authorList>
            <consortium name="WormBaseParasite"/>
        </authorList>
    </citation>
    <scope>IDENTIFICATION</scope>
</reference>
<evidence type="ECO:0000256" key="5">
    <source>
        <dbReference type="ARBA" id="ARBA00022448"/>
    </source>
</evidence>
<protein>
    <recommendedName>
        <fullName evidence="4">Phosphorylated adapter RNA export protein</fullName>
    </recommendedName>
    <alternativeName>
        <fullName evidence="10">RNA U small nuclear RNA export adapter protein</fullName>
    </alternativeName>
</protein>
<sequence>MSDAGKAWSDMLVMQDLEDMMGSTTGSIAEAVVSRGSESFSVPKASSSVPTVEESSKDGEKPEKEHQDIFESTSNLQNVENFGVSGNPQNRKPKRKRVRGPRGDIQYSSTLSLNCSEAGVSNNNWKSNKKVKHNHNQEESAKSSPLSSSSGRIPANKYVPTVLLSSDYDKDAFFNATLPVNPTLEESITFIAKTLGEQKPEIIEKVVGHVGIEKAIALFNECRQVEKSGGMLVNFGHRRRTPGGVFLQLFKTDKEVSQDAKSAIASFTKELFRPKPKTGGQRPSSSSKEHQNIESMDSSASIVIQTDEILQKIILIPNKREMYSMF</sequence>
<evidence type="ECO:0000313" key="13">
    <source>
        <dbReference type="Proteomes" id="UP000887574"/>
    </source>
</evidence>
<evidence type="ECO:0000256" key="2">
    <source>
        <dbReference type="ARBA" id="ARBA00004496"/>
    </source>
</evidence>
<dbReference type="Pfam" id="PF10258">
    <property type="entry name" value="PHAX_RNA-bd"/>
    <property type="match status" value="1"/>
</dbReference>
<evidence type="ECO:0000256" key="1">
    <source>
        <dbReference type="ARBA" id="ARBA00004123"/>
    </source>
</evidence>
<keyword evidence="5" id="KW-0813">Transport</keyword>
<dbReference type="GO" id="GO:0015031">
    <property type="term" value="P:protein transport"/>
    <property type="evidence" value="ECO:0007669"/>
    <property type="project" value="UniProtKB-KW"/>
</dbReference>
<feature type="region of interest" description="Disordered" evidence="11">
    <location>
        <begin position="272"/>
        <end position="298"/>
    </location>
</feature>
<name>A0A915EI66_9BILA</name>
<dbReference type="GO" id="GO:0005737">
    <property type="term" value="C:cytoplasm"/>
    <property type="evidence" value="ECO:0007669"/>
    <property type="project" value="UniProtKB-SubCell"/>
</dbReference>
<evidence type="ECO:0000256" key="6">
    <source>
        <dbReference type="ARBA" id="ARBA00022490"/>
    </source>
</evidence>
<evidence type="ECO:0000256" key="3">
    <source>
        <dbReference type="ARBA" id="ARBA00006094"/>
    </source>
</evidence>
<feature type="domain" description="Phosphorylated adapter RNA export protein RNA-binding" evidence="12">
    <location>
        <begin position="191"/>
        <end position="266"/>
    </location>
</feature>
<dbReference type="Gene3D" id="1.10.10.1440">
    <property type="entry name" value="PHAX RNA-binding domain"/>
    <property type="match status" value="1"/>
</dbReference>
<dbReference type="WBParaSite" id="jg6260">
    <property type="protein sequence ID" value="jg6260"/>
    <property type="gene ID" value="jg6260"/>
</dbReference>
<dbReference type="GO" id="GO:0003723">
    <property type="term" value="F:RNA binding"/>
    <property type="evidence" value="ECO:0007669"/>
    <property type="project" value="UniProtKB-KW"/>
</dbReference>